<evidence type="ECO:0000313" key="10">
    <source>
        <dbReference type="EMBL" id="EFU74248.1"/>
    </source>
</evidence>
<dbReference type="SUPFAM" id="SSF56037">
    <property type="entry name" value="PheT/TilS domain"/>
    <property type="match status" value="1"/>
</dbReference>
<dbReference type="GO" id="GO:0032267">
    <property type="term" value="F:tRNA(Ile)-lysidine synthase activity"/>
    <property type="evidence" value="ECO:0007669"/>
    <property type="project" value="UniProtKB-EC"/>
</dbReference>
<keyword evidence="3 8" id="KW-0436">Ligase</keyword>
<dbReference type="SUPFAM" id="SSF52402">
    <property type="entry name" value="Adenine nucleotide alpha hydrolases-like"/>
    <property type="match status" value="1"/>
</dbReference>
<dbReference type="OrthoDB" id="9807403at2"/>
<dbReference type="GO" id="GO:0006400">
    <property type="term" value="P:tRNA modification"/>
    <property type="evidence" value="ECO:0007669"/>
    <property type="project" value="UniProtKB-UniRule"/>
</dbReference>
<dbReference type="PATRIC" id="fig|888064.11.peg.2263"/>
<keyword evidence="5" id="KW-0547">Nucleotide-binding</keyword>
<dbReference type="AlphaFoldDB" id="E6LEY8"/>
<proteinExistence type="inferred from homology"/>
<dbReference type="eggNOG" id="COG0037">
    <property type="taxonomic scope" value="Bacteria"/>
</dbReference>
<dbReference type="Gene3D" id="3.40.50.620">
    <property type="entry name" value="HUPs"/>
    <property type="match status" value="1"/>
</dbReference>
<sequence>MDVQRMQQEFQIRQFANQDVLLAVSTGVDSMVLLDLLISSVTDIQRIAVVHVNHGLRPESEKEACFINAYCKEHQLDFFQANWTPTSSNIEANARQFRYDFFKKIMNEQGYKVLLTAHHRDDQLETMLMKAIRDGQLTALKGIVASQPFANGQLVRPLLPYDKQTLYDYAKRRELTYFEDETNQDSLYFRNRMRQQVVPLLKKEHPQVTEHFQQIAKQVEDNEALLEEVLWEQEKGMFKKTTTGWSLDLSLFQKRSPLVKKYLLEKAAQIVRSTGTVALSQKQINQTLTLLDEHKSQWLLNIAHGWVIRRAYQTLVLEKKPEQQERQAVTLMEGTQLYLSDHQWIGLFQSPVDESLLPPKVQTWSTMSVAFSDELALPLSVRKRQDGDRIALTPELTKRLSRWLIDQKIPQTQREDAWFVLDSTKKGLVFFPFLHSYLSIAKETDKIRYVLLYKCQK</sequence>
<keyword evidence="2 8" id="KW-0963">Cytoplasm</keyword>
<dbReference type="SUPFAM" id="SSF82829">
    <property type="entry name" value="MesJ substrate recognition domain-like"/>
    <property type="match status" value="1"/>
</dbReference>
<dbReference type="Pfam" id="PF01171">
    <property type="entry name" value="ATP_bind_3"/>
    <property type="match status" value="1"/>
</dbReference>
<comment type="caution">
    <text evidence="10">The sequence shown here is derived from an EMBL/GenBank/DDBJ whole genome shotgun (WGS) entry which is preliminary data.</text>
</comment>
<feature type="domain" description="Lysidine-tRNA(Ile) synthetase C-terminal" evidence="9">
    <location>
        <begin position="379"/>
        <end position="449"/>
    </location>
</feature>
<comment type="catalytic activity">
    <reaction evidence="7 8">
        <text>cytidine(34) in tRNA(Ile2) + L-lysine + ATP = lysidine(34) in tRNA(Ile2) + AMP + diphosphate + H(+)</text>
        <dbReference type="Rhea" id="RHEA:43744"/>
        <dbReference type="Rhea" id="RHEA-COMP:10625"/>
        <dbReference type="Rhea" id="RHEA-COMP:10670"/>
        <dbReference type="ChEBI" id="CHEBI:15378"/>
        <dbReference type="ChEBI" id="CHEBI:30616"/>
        <dbReference type="ChEBI" id="CHEBI:32551"/>
        <dbReference type="ChEBI" id="CHEBI:33019"/>
        <dbReference type="ChEBI" id="CHEBI:82748"/>
        <dbReference type="ChEBI" id="CHEBI:83665"/>
        <dbReference type="ChEBI" id="CHEBI:456215"/>
        <dbReference type="EC" id="6.3.4.19"/>
    </reaction>
</comment>
<evidence type="ECO:0000256" key="2">
    <source>
        <dbReference type="ARBA" id="ARBA00022490"/>
    </source>
</evidence>
<dbReference type="GO" id="GO:0005737">
    <property type="term" value="C:cytoplasm"/>
    <property type="evidence" value="ECO:0007669"/>
    <property type="project" value="UniProtKB-SubCell"/>
</dbReference>
<organism evidence="10 11">
    <name type="scientific">Enterococcus italicus (strain DSM 15952 / CCUG 50447 / LMG 22039 / TP 1.5)</name>
    <dbReference type="NCBI Taxonomy" id="888064"/>
    <lineage>
        <taxon>Bacteria</taxon>
        <taxon>Bacillati</taxon>
        <taxon>Bacillota</taxon>
        <taxon>Bacilli</taxon>
        <taxon>Lactobacillales</taxon>
        <taxon>Enterococcaceae</taxon>
        <taxon>Enterococcus</taxon>
    </lineage>
</organism>
<name>E6LEY8_ENTI1</name>
<comment type="caution">
    <text evidence="8">Lacks conserved residue(s) required for the propagation of feature annotation.</text>
</comment>
<dbReference type="SMART" id="SM00977">
    <property type="entry name" value="TilS_C"/>
    <property type="match status" value="1"/>
</dbReference>
<dbReference type="NCBIfam" id="TIGR02433">
    <property type="entry name" value="lysidine_TilS_C"/>
    <property type="match status" value="1"/>
</dbReference>
<dbReference type="HOGENOM" id="CLU_018869_0_2_9"/>
<dbReference type="Proteomes" id="UP000010296">
    <property type="component" value="Unassembled WGS sequence"/>
</dbReference>
<evidence type="ECO:0000256" key="8">
    <source>
        <dbReference type="HAMAP-Rule" id="MF_01161"/>
    </source>
</evidence>
<dbReference type="RefSeq" id="WP_007208008.1">
    <property type="nucleotide sequence ID" value="NZ_GL622241.1"/>
</dbReference>
<keyword evidence="11" id="KW-1185">Reference proteome</keyword>
<evidence type="ECO:0000256" key="1">
    <source>
        <dbReference type="ARBA" id="ARBA00004496"/>
    </source>
</evidence>
<evidence type="ECO:0000313" key="11">
    <source>
        <dbReference type="Proteomes" id="UP000010296"/>
    </source>
</evidence>
<keyword evidence="6" id="KW-0067">ATP-binding</keyword>
<dbReference type="InterPro" id="IPR011063">
    <property type="entry name" value="TilS/TtcA_N"/>
</dbReference>
<dbReference type="EMBL" id="AEPV01000035">
    <property type="protein sequence ID" value="EFU74248.1"/>
    <property type="molecule type" value="Genomic_DNA"/>
</dbReference>
<dbReference type="STRING" id="888064.HMPREF9088_0989"/>
<evidence type="ECO:0000256" key="5">
    <source>
        <dbReference type="ARBA" id="ARBA00022741"/>
    </source>
</evidence>
<evidence type="ECO:0000256" key="6">
    <source>
        <dbReference type="ARBA" id="ARBA00022840"/>
    </source>
</evidence>
<dbReference type="EC" id="6.3.4.19" evidence="8"/>
<evidence type="ECO:0000256" key="7">
    <source>
        <dbReference type="ARBA" id="ARBA00048539"/>
    </source>
</evidence>
<keyword evidence="4 8" id="KW-0819">tRNA processing</keyword>
<dbReference type="HAMAP" id="MF_01161">
    <property type="entry name" value="tRNA_Ile_lys_synt"/>
    <property type="match status" value="1"/>
</dbReference>
<dbReference type="PANTHER" id="PTHR43033">
    <property type="entry name" value="TRNA(ILE)-LYSIDINE SYNTHASE-RELATED"/>
    <property type="match status" value="1"/>
</dbReference>
<dbReference type="PANTHER" id="PTHR43033:SF1">
    <property type="entry name" value="TRNA(ILE)-LYSIDINE SYNTHASE-RELATED"/>
    <property type="match status" value="1"/>
</dbReference>
<comment type="similarity">
    <text evidence="8">Belongs to the tRNA(Ile)-lysidine synthase family.</text>
</comment>
<protein>
    <recommendedName>
        <fullName evidence="8">tRNA(Ile)-lysidine synthase</fullName>
        <ecNumber evidence="8">6.3.4.19</ecNumber>
    </recommendedName>
    <alternativeName>
        <fullName evidence="8">tRNA(Ile)-2-lysyl-cytidine synthase</fullName>
    </alternativeName>
    <alternativeName>
        <fullName evidence="8">tRNA(Ile)-lysidine synthetase</fullName>
    </alternativeName>
</protein>
<dbReference type="CDD" id="cd01992">
    <property type="entry name" value="TilS_N"/>
    <property type="match status" value="1"/>
</dbReference>
<evidence type="ECO:0000259" key="9">
    <source>
        <dbReference type="SMART" id="SM00977"/>
    </source>
</evidence>
<gene>
    <name evidence="8 10" type="primary">tilS</name>
    <name evidence="10" type="ORF">HMPREF9088_0989</name>
</gene>
<dbReference type="InterPro" id="IPR012795">
    <property type="entry name" value="tRNA_Ile_lys_synt_N"/>
</dbReference>
<comment type="function">
    <text evidence="8">Ligates lysine onto the cytidine present at position 34 of the AUA codon-specific tRNA(Ile) that contains the anticodon CAU, in an ATP-dependent manner. Cytidine is converted to lysidine, thus changing the amino acid specificity of the tRNA from methionine to isoleucine.</text>
</comment>
<dbReference type="NCBIfam" id="TIGR02432">
    <property type="entry name" value="lysidine_TilS_N"/>
    <property type="match status" value="1"/>
</dbReference>
<dbReference type="InterPro" id="IPR012094">
    <property type="entry name" value="tRNA_Ile_lys_synt"/>
</dbReference>
<reference evidence="10 11" key="1">
    <citation type="submission" date="2010-12" db="EMBL/GenBank/DDBJ databases">
        <authorList>
            <person name="Muzny D."/>
            <person name="Qin X."/>
            <person name="Deng J."/>
            <person name="Jiang H."/>
            <person name="Liu Y."/>
            <person name="Qu J."/>
            <person name="Song X.-Z."/>
            <person name="Zhang L."/>
            <person name="Thornton R."/>
            <person name="Coyle M."/>
            <person name="Francisco L."/>
            <person name="Jackson L."/>
            <person name="Javaid M."/>
            <person name="Korchina V."/>
            <person name="Kovar C."/>
            <person name="Mata R."/>
            <person name="Mathew T."/>
            <person name="Ngo R."/>
            <person name="Nguyen L."/>
            <person name="Nguyen N."/>
            <person name="Okwuonu G."/>
            <person name="Ongeri F."/>
            <person name="Pham C."/>
            <person name="Simmons D."/>
            <person name="Wilczek-Boney K."/>
            <person name="Hale W."/>
            <person name="Jakkamsetti A."/>
            <person name="Pham P."/>
            <person name="Ruth R."/>
            <person name="San Lucas F."/>
            <person name="Warren J."/>
            <person name="Zhang J."/>
            <person name="Zhao Z."/>
            <person name="Zhou C."/>
            <person name="Zhu D."/>
            <person name="Lee S."/>
            <person name="Bess C."/>
            <person name="Blankenburg K."/>
            <person name="Forbes L."/>
            <person name="Fu Q."/>
            <person name="Gubbala S."/>
            <person name="Hirani K."/>
            <person name="Jayaseelan J.C."/>
            <person name="Lara F."/>
            <person name="Munidasa M."/>
            <person name="Palculict T."/>
            <person name="Patil S."/>
            <person name="Pu L.-L."/>
            <person name="Saada N."/>
            <person name="Tang L."/>
            <person name="Weissenberger G."/>
            <person name="Zhu Y."/>
            <person name="Hemphill L."/>
            <person name="Shang Y."/>
            <person name="Youmans B."/>
            <person name="Ayvaz T."/>
            <person name="Ross M."/>
            <person name="Santibanez J."/>
            <person name="Aqrawi P."/>
            <person name="Gross S."/>
            <person name="Joshi V."/>
            <person name="Fowler G."/>
            <person name="Nazareth L."/>
            <person name="Reid J."/>
            <person name="Worley K."/>
            <person name="Petrosino J."/>
            <person name="Highlander S."/>
            <person name="Gibbs R."/>
        </authorList>
    </citation>
    <scope>NUCLEOTIDE SEQUENCE [LARGE SCALE GENOMIC DNA]</scope>
    <source>
        <strain evidence="11">DSM 15952 / CCUG 50447 / LMG 22039 / TP 1.5</strain>
    </source>
</reference>
<evidence type="ECO:0000256" key="3">
    <source>
        <dbReference type="ARBA" id="ARBA00022598"/>
    </source>
</evidence>
<evidence type="ECO:0000256" key="4">
    <source>
        <dbReference type="ARBA" id="ARBA00022694"/>
    </source>
</evidence>
<dbReference type="InterPro" id="IPR012796">
    <property type="entry name" value="Lysidine-tRNA-synth_C"/>
</dbReference>
<accession>E6LEY8</accession>
<dbReference type="GO" id="GO:0005524">
    <property type="term" value="F:ATP binding"/>
    <property type="evidence" value="ECO:0007669"/>
    <property type="project" value="UniProtKB-KW"/>
</dbReference>
<comment type="subcellular location">
    <subcellularLocation>
        <location evidence="1 8">Cytoplasm</location>
    </subcellularLocation>
</comment>
<dbReference type="InterPro" id="IPR014729">
    <property type="entry name" value="Rossmann-like_a/b/a_fold"/>
</dbReference>